<feature type="repeat" description="WD" evidence="6">
    <location>
        <begin position="493"/>
        <end position="532"/>
    </location>
</feature>
<proteinExistence type="inferred from homology"/>
<evidence type="ECO:0000313" key="9">
    <source>
        <dbReference type="EMBL" id="EPE05900.1"/>
    </source>
</evidence>
<dbReference type="Pfam" id="PF12937">
    <property type="entry name" value="F-box-like"/>
    <property type="match status" value="1"/>
</dbReference>
<dbReference type="CDD" id="cd00200">
    <property type="entry name" value="WD40"/>
    <property type="match status" value="1"/>
</dbReference>
<evidence type="ECO:0000256" key="6">
    <source>
        <dbReference type="PROSITE-ProRule" id="PRU00221"/>
    </source>
</evidence>
<dbReference type="Proteomes" id="UP000016923">
    <property type="component" value="Unassembled WGS sequence"/>
</dbReference>
<organism evidence="9 10">
    <name type="scientific">Ophiostoma piceae (strain UAMH 11346)</name>
    <name type="common">Sap stain fungus</name>
    <dbReference type="NCBI Taxonomy" id="1262450"/>
    <lineage>
        <taxon>Eukaryota</taxon>
        <taxon>Fungi</taxon>
        <taxon>Dikarya</taxon>
        <taxon>Ascomycota</taxon>
        <taxon>Pezizomycotina</taxon>
        <taxon>Sordariomycetes</taxon>
        <taxon>Sordariomycetidae</taxon>
        <taxon>Ophiostomatales</taxon>
        <taxon>Ophiostomataceae</taxon>
        <taxon>Ophiostoma</taxon>
    </lineage>
</organism>
<name>S3CYB0_OPHP1</name>
<feature type="compositionally biased region" description="Low complexity" evidence="7">
    <location>
        <begin position="71"/>
        <end position="82"/>
    </location>
</feature>
<feature type="compositionally biased region" description="Basic and acidic residues" evidence="7">
    <location>
        <begin position="90"/>
        <end position="103"/>
    </location>
</feature>
<dbReference type="HOGENOM" id="CLU_000288_103_1_1"/>
<evidence type="ECO:0000313" key="10">
    <source>
        <dbReference type="Proteomes" id="UP000016923"/>
    </source>
</evidence>
<dbReference type="SUPFAM" id="SSF81383">
    <property type="entry name" value="F-box domain"/>
    <property type="match status" value="1"/>
</dbReference>
<dbReference type="Gene3D" id="2.130.10.10">
    <property type="entry name" value="YVTN repeat-like/Quinoprotein amine dehydrogenase"/>
    <property type="match status" value="2"/>
</dbReference>
<dbReference type="PROSITE" id="PS50294">
    <property type="entry name" value="WD_REPEATS_REGION"/>
    <property type="match status" value="3"/>
</dbReference>
<dbReference type="InterPro" id="IPR001680">
    <property type="entry name" value="WD40_rpt"/>
</dbReference>
<feature type="repeat" description="WD" evidence="6">
    <location>
        <begin position="453"/>
        <end position="492"/>
    </location>
</feature>
<dbReference type="eggNOG" id="KOG0274">
    <property type="taxonomic scope" value="Eukaryota"/>
</dbReference>
<feature type="domain" description="F-box" evidence="8">
    <location>
        <begin position="232"/>
        <end position="278"/>
    </location>
</feature>
<dbReference type="InterPro" id="IPR051075">
    <property type="entry name" value="SCF_subunit_WD-repeat"/>
</dbReference>
<keyword evidence="10" id="KW-1185">Reference proteome</keyword>
<keyword evidence="4" id="KW-0677">Repeat</keyword>
<dbReference type="InterPro" id="IPR019775">
    <property type="entry name" value="WD40_repeat_CS"/>
</dbReference>
<feature type="repeat" description="WD" evidence="6">
    <location>
        <begin position="533"/>
        <end position="572"/>
    </location>
</feature>
<dbReference type="OMA" id="GIAHVWS"/>
<feature type="compositionally biased region" description="Polar residues" evidence="7">
    <location>
        <begin position="9"/>
        <end position="48"/>
    </location>
</feature>
<evidence type="ECO:0000256" key="3">
    <source>
        <dbReference type="ARBA" id="ARBA00022574"/>
    </source>
</evidence>
<dbReference type="PANTHER" id="PTHR19872">
    <property type="entry name" value="UBIQUITIN LIGASE SPECIFICITY FACTOR/HREP PROTEIN"/>
    <property type="match status" value="1"/>
</dbReference>
<feature type="repeat" description="WD" evidence="6">
    <location>
        <begin position="720"/>
        <end position="759"/>
    </location>
</feature>
<evidence type="ECO:0000256" key="4">
    <source>
        <dbReference type="ARBA" id="ARBA00022737"/>
    </source>
</evidence>
<dbReference type="InterPro" id="IPR020472">
    <property type="entry name" value="WD40_PAC1"/>
</dbReference>
<evidence type="ECO:0000256" key="5">
    <source>
        <dbReference type="ARBA" id="ARBA00022786"/>
    </source>
</evidence>
<dbReference type="Pfam" id="PF00400">
    <property type="entry name" value="WD40"/>
    <property type="match status" value="6"/>
</dbReference>
<feature type="region of interest" description="Disordered" evidence="7">
    <location>
        <begin position="631"/>
        <end position="682"/>
    </location>
</feature>
<dbReference type="AlphaFoldDB" id="S3CYB0"/>
<dbReference type="SMART" id="SM00256">
    <property type="entry name" value="FBOX"/>
    <property type="match status" value="1"/>
</dbReference>
<feature type="region of interest" description="Disordered" evidence="7">
    <location>
        <begin position="1"/>
        <end position="48"/>
    </location>
</feature>
<dbReference type="SMART" id="SM00320">
    <property type="entry name" value="WD40"/>
    <property type="match status" value="7"/>
</dbReference>
<dbReference type="CDD" id="cd22147">
    <property type="entry name" value="F-box_SpPof1-like"/>
    <property type="match status" value="1"/>
</dbReference>
<keyword evidence="5" id="KW-0833">Ubl conjugation pathway</keyword>
<protein>
    <submittedName>
        <fullName evidence="9">Sulfur metabolite repression control protein</fullName>
    </submittedName>
</protein>
<dbReference type="PANTHER" id="PTHR19872:SF9">
    <property type="entry name" value="UBIQUITIN-BINDING SDF UBIQUITIN LIGASE COMPLEX SUBUNIT"/>
    <property type="match status" value="1"/>
</dbReference>
<feature type="repeat" description="WD" evidence="6">
    <location>
        <begin position="760"/>
        <end position="792"/>
    </location>
</feature>
<accession>S3CYB0</accession>
<reference evidence="9 10" key="1">
    <citation type="journal article" date="2013" name="BMC Genomics">
        <title>The genome and transcriptome of the pine saprophyte Ophiostoma piceae, and a comparison with the bark beetle-associated pine pathogen Grosmannia clavigera.</title>
        <authorList>
            <person name="Haridas S."/>
            <person name="Wang Y."/>
            <person name="Lim L."/>
            <person name="Massoumi Alamouti S."/>
            <person name="Jackman S."/>
            <person name="Docking R."/>
            <person name="Robertson G."/>
            <person name="Birol I."/>
            <person name="Bohlmann J."/>
            <person name="Breuil C."/>
        </authorList>
    </citation>
    <scope>NUCLEOTIDE SEQUENCE [LARGE SCALE GENOMIC DNA]</scope>
    <source>
        <strain evidence="9 10">UAMH 11346</strain>
    </source>
</reference>
<feature type="repeat" description="WD" evidence="6">
    <location>
        <begin position="572"/>
        <end position="614"/>
    </location>
</feature>
<sequence length="804" mass="89029">MDHARSSAGLATQSGGAGYQQASSPSSTTQHLTAFNPSDPKTLSAEPTTITSTSASSLFNNDSHLVLTEASTTSISTPTATPNQANTELNCERRRPEEEDTQRRLTMSSQLMSKTVTPFLKDHIPGLYSPLAKRDTIAVMQRQNKDPNSRYCYRHRPDSKCRRAADESKMVNIQRELEKLKPDDQQAITHVWSLFSAAPSKQRDLMLQGIMTQCCFPQLSKVSREVADQLKIDFISALPPEVAYKILCYLDPLSLCKAAAVSRQWRALADDDQVWYRMCEQHIDRKCTKCGFGLPLLERKRLRDWTRIQQLAKSHHMHVEKPRIPTHAPTLPIPISLRDASPLKRDASEFLLEDIRSMSSDGGSIFPGAKRQCKAITASPNKAVVKTGAKTDTTTATAHDCHDSRELTPTEKDLELARAIEMERKPRAWKDVYRDRFRVGNNWRNGRCEVKVFRGHSNGVTCLQIDDVMMATGSYDATIRIWNLDTGEQTRVLRGHTQGIRSLQFDDKILVSGSLDGTMKIWNWHTGELLNTLVCHQSGVISVNLDGEWLASGSADKTIKVFNLKTKESFTLKGHSDWVNQVRIDGTASRTIFSASDDCKVKLWDLESKRCIRTFEGHVGHVQQVLTLPADFEPDEDPETSGGGGGDATSVASNGGGRGSSPSRYASPPPSGEEYTRDAYGPGFIDQPDRPLPCRYILSSALDSTIKCWDTATGKCVRTFFGHLEGVWALAGDTLRVVSGANDTMVKVWEPRSGKCEQTWTGHRGPVTCVGLSDSRLASGSEDGEVRLYSFQDRAGADDCGTPN</sequence>
<dbReference type="InterPro" id="IPR001810">
    <property type="entry name" value="F-box_dom"/>
</dbReference>
<comment type="pathway">
    <text evidence="1">Protein modification; protein ubiquitination.</text>
</comment>
<evidence type="ECO:0000256" key="7">
    <source>
        <dbReference type="SAM" id="MobiDB-lite"/>
    </source>
</evidence>
<comment type="similarity">
    <text evidence="2">Belongs to the WD repeat MET30/SCONB/SCON-2 family.</text>
</comment>
<dbReference type="InterPro" id="IPR036047">
    <property type="entry name" value="F-box-like_dom_sf"/>
</dbReference>
<gene>
    <name evidence="9" type="ORF">F503_08431</name>
</gene>
<feature type="region of interest" description="Disordered" evidence="7">
    <location>
        <begin position="71"/>
        <end position="103"/>
    </location>
</feature>
<evidence type="ECO:0000259" key="8">
    <source>
        <dbReference type="PROSITE" id="PS50181"/>
    </source>
</evidence>
<dbReference type="PROSITE" id="PS00678">
    <property type="entry name" value="WD_REPEATS_1"/>
    <property type="match status" value="2"/>
</dbReference>
<feature type="repeat" description="WD" evidence="6">
    <location>
        <begin position="695"/>
        <end position="719"/>
    </location>
</feature>
<dbReference type="STRING" id="1262450.S3CYB0"/>
<dbReference type="InterPro" id="IPR015943">
    <property type="entry name" value="WD40/YVTN_repeat-like_dom_sf"/>
</dbReference>
<dbReference type="EMBL" id="KE148155">
    <property type="protein sequence ID" value="EPE05900.1"/>
    <property type="molecule type" value="Genomic_DNA"/>
</dbReference>
<dbReference type="FunFam" id="1.20.1280.50:FF:000016">
    <property type="entry name" value="E3 ubiquitin ligase complex SCF subunit sconB"/>
    <property type="match status" value="1"/>
</dbReference>
<dbReference type="Gene3D" id="1.20.1280.50">
    <property type="match status" value="1"/>
</dbReference>
<dbReference type="SUPFAM" id="SSF50978">
    <property type="entry name" value="WD40 repeat-like"/>
    <property type="match status" value="1"/>
</dbReference>
<dbReference type="VEuPathDB" id="FungiDB:F503_08431"/>
<evidence type="ECO:0000256" key="2">
    <source>
        <dbReference type="ARBA" id="ARBA00007968"/>
    </source>
</evidence>
<evidence type="ECO:0000256" key="1">
    <source>
        <dbReference type="ARBA" id="ARBA00004906"/>
    </source>
</evidence>
<keyword evidence="3 6" id="KW-0853">WD repeat</keyword>
<dbReference type="OrthoDB" id="5580488at2759"/>
<dbReference type="PRINTS" id="PR00320">
    <property type="entry name" value="GPROTEINBRPT"/>
</dbReference>
<dbReference type="PROSITE" id="PS50082">
    <property type="entry name" value="WD_REPEATS_2"/>
    <property type="match status" value="7"/>
</dbReference>
<dbReference type="InterPro" id="IPR036322">
    <property type="entry name" value="WD40_repeat_dom_sf"/>
</dbReference>
<dbReference type="PROSITE" id="PS50181">
    <property type="entry name" value="FBOX"/>
    <property type="match status" value="1"/>
</dbReference>